<keyword evidence="1" id="KW-0472">Membrane</keyword>
<proteinExistence type="predicted"/>
<dbReference type="Proteomes" id="UP000812013">
    <property type="component" value="Unassembled WGS sequence"/>
</dbReference>
<evidence type="ECO:0000313" key="3">
    <source>
        <dbReference type="Proteomes" id="UP000812013"/>
    </source>
</evidence>
<dbReference type="EMBL" id="WTFF01000335">
    <property type="protein sequence ID" value="MBW5486069.1"/>
    <property type="molecule type" value="Genomic_DNA"/>
</dbReference>
<protein>
    <recommendedName>
        <fullName evidence="4">Integral membrane protein</fullName>
    </recommendedName>
</protein>
<feature type="transmembrane region" description="Helical" evidence="1">
    <location>
        <begin position="71"/>
        <end position="87"/>
    </location>
</feature>
<organism evidence="2 3">
    <name type="scientific">Streptomyces bambusae</name>
    <dbReference type="NCBI Taxonomy" id="1550616"/>
    <lineage>
        <taxon>Bacteria</taxon>
        <taxon>Bacillati</taxon>
        <taxon>Actinomycetota</taxon>
        <taxon>Actinomycetes</taxon>
        <taxon>Kitasatosporales</taxon>
        <taxon>Streptomycetaceae</taxon>
        <taxon>Streptomyces</taxon>
    </lineage>
</organism>
<accession>A0ABS6ZF64</accession>
<feature type="transmembrane region" description="Helical" evidence="1">
    <location>
        <begin position="120"/>
        <end position="141"/>
    </location>
</feature>
<keyword evidence="3" id="KW-1185">Reference proteome</keyword>
<feature type="non-terminal residue" evidence="2">
    <location>
        <position position="204"/>
    </location>
</feature>
<name>A0ABS6ZF64_9ACTN</name>
<keyword evidence="1" id="KW-0812">Transmembrane</keyword>
<evidence type="ECO:0008006" key="4">
    <source>
        <dbReference type="Google" id="ProtNLM"/>
    </source>
</evidence>
<gene>
    <name evidence="2" type="ORF">GPJ59_30455</name>
</gene>
<feature type="transmembrane region" description="Helical" evidence="1">
    <location>
        <begin position="94"/>
        <end position="114"/>
    </location>
</feature>
<evidence type="ECO:0000313" key="2">
    <source>
        <dbReference type="EMBL" id="MBW5486069.1"/>
    </source>
</evidence>
<keyword evidence="1" id="KW-1133">Transmembrane helix</keyword>
<reference evidence="2 3" key="1">
    <citation type="submission" date="2019-12" db="EMBL/GenBank/DDBJ databases">
        <title>Genome sequence of Streptomyces bambusae.</title>
        <authorList>
            <person name="Bansal K."/>
            <person name="Choksket S."/>
            <person name="Korpole S."/>
            <person name="Patil P.B."/>
        </authorList>
    </citation>
    <scope>NUCLEOTIDE SEQUENCE [LARGE SCALE GENOMIC DNA]</scope>
    <source>
        <strain evidence="2 3">SK60</strain>
    </source>
</reference>
<feature type="transmembrane region" description="Helical" evidence="1">
    <location>
        <begin position="37"/>
        <end position="59"/>
    </location>
</feature>
<evidence type="ECO:0000256" key="1">
    <source>
        <dbReference type="SAM" id="Phobius"/>
    </source>
</evidence>
<sequence length="204" mass="20485">MTDYVKHLPPGALPHGGVRTWGVARAERWRAAGTPAWFAPAAGSWALAGLVALALVLVTGNGTGPARGTDWWWFCGVAPLVALPLWFRHLPAATLLLAPAAALAAAVSLGRAAAPGGAQSAGWVLGIALAGWAAAGAAVRLRSRARKSRPRLVGAGMWGSGPAGQVAERAARGGVGRSDIGWWVGPVAPAVHGTGTSRGPGAPG</sequence>
<comment type="caution">
    <text evidence="2">The sequence shown here is derived from an EMBL/GenBank/DDBJ whole genome shotgun (WGS) entry which is preliminary data.</text>
</comment>